<reference evidence="2 3" key="1">
    <citation type="submission" date="2019-10" db="EMBL/GenBank/DDBJ databases">
        <title>Genome sequence of Phaeocystidibacter marisrubri JCM30614 (type strain).</title>
        <authorList>
            <person name="Bowman J.P."/>
        </authorList>
    </citation>
    <scope>NUCLEOTIDE SEQUENCE [LARGE SCALE GENOMIC DNA]</scope>
    <source>
        <strain evidence="2 3">JCM 30614</strain>
    </source>
</reference>
<evidence type="ECO:0008006" key="4">
    <source>
        <dbReference type="Google" id="ProtNLM"/>
    </source>
</evidence>
<feature type="transmembrane region" description="Helical" evidence="1">
    <location>
        <begin position="346"/>
        <end position="364"/>
    </location>
</feature>
<evidence type="ECO:0000256" key="1">
    <source>
        <dbReference type="SAM" id="Phobius"/>
    </source>
</evidence>
<dbReference type="Proteomes" id="UP000484164">
    <property type="component" value="Unassembled WGS sequence"/>
</dbReference>
<gene>
    <name evidence="2" type="ORF">F8C82_01770</name>
</gene>
<feature type="transmembrane region" description="Helical" evidence="1">
    <location>
        <begin position="120"/>
        <end position="141"/>
    </location>
</feature>
<proteinExistence type="predicted"/>
<feature type="transmembrane region" description="Helical" evidence="1">
    <location>
        <begin position="408"/>
        <end position="428"/>
    </location>
</feature>
<feature type="transmembrane region" description="Helical" evidence="1">
    <location>
        <begin position="192"/>
        <end position="210"/>
    </location>
</feature>
<comment type="caution">
    <text evidence="2">The sequence shown here is derived from an EMBL/GenBank/DDBJ whole genome shotgun (WGS) entry which is preliminary data.</text>
</comment>
<feature type="transmembrane region" description="Helical" evidence="1">
    <location>
        <begin position="371"/>
        <end position="388"/>
    </location>
</feature>
<dbReference type="PANTHER" id="PTHR38454">
    <property type="entry name" value="INTEGRAL MEMBRANE PROTEIN-RELATED"/>
    <property type="match status" value="1"/>
</dbReference>
<keyword evidence="1" id="KW-0472">Membrane</keyword>
<sequence>MQTVFKTWILPILALILLNVIYFYPALTGKVLSQDDEMLGLAKRHEISEYREAHGEEPLWTNAMFSGMPTFQITTNYPNNGITYLKQVISLLGKPSRIYIFASMMIMFFIMLRALSVRPWIAVAGSLAFAFSAFFVISFAAGHIAKVHAAAYIAPLVAGVILTLRGKWKLGLILTLIGAGLSIQTNHFQITYYSAFILAAIVITEGVYAVKNGVIGTFAKRLGLVMIAGLIAIGPNIGNLWSTYTYTQESMRGGHSALNENSGDSEAKGLDFEYAMSWSYSPLETMGLFIPNIMGGGAKQSYEGTDTYDFLYRNFSQQARGDQAVEMSNRYAGSVMYWGEQSLVNGAYYVGAVLFFLIVFGFQAMEDRLKWALLGVTVISVFMAWGHHFESFNRILFNHLPLYDKFRVPSMALLIVFFTIPLVASLGLERLFSGKLSSEQSTKLLKRSLYITGGIAVFFAVIGPAFFSFEGANDGRFAQQLDMSKVIGDRQALMRSSAFTSLLFIAATFAALWFYVKGSLKPTYALLAIVALVVVDLWKFDKDQLGKEEWLPEREFAQTFAPSAADQMILKDKDIHYRVFNTTAGLTSDSYTSYYHKSIGGYHGAKLARYQDLIDEQLSKGNISCFNMLNAKWFIQANGQNGKVAVPNPNACGNAWFPSSVTFVDNTVEEMRAMDEFNPQVEVIAQSSLQENIDGFVFAPDSTVNRSIVLESYDPKHMVYKSQNSGGDALAVFSEIYYTPTNQAWQAYVDGEAVDHYRVNYLLRSMVVPSGNHTIEFVFEPKTYYAGEKIDLGMSILFYGIIALLGFMIYRDSKSKTESSEA</sequence>
<dbReference type="PANTHER" id="PTHR38454:SF1">
    <property type="entry name" value="INTEGRAL MEMBRANE PROTEIN"/>
    <property type="match status" value="1"/>
</dbReference>
<feature type="transmembrane region" description="Helical" evidence="1">
    <location>
        <begin position="170"/>
        <end position="186"/>
    </location>
</feature>
<dbReference type="RefSeq" id="WP_151691721.1">
    <property type="nucleotide sequence ID" value="NZ_BMGX01000002.1"/>
</dbReference>
<feature type="transmembrane region" description="Helical" evidence="1">
    <location>
        <begin position="222"/>
        <end position="241"/>
    </location>
</feature>
<organism evidence="2 3">
    <name type="scientific">Phaeocystidibacter marisrubri</name>
    <dbReference type="NCBI Taxonomy" id="1577780"/>
    <lineage>
        <taxon>Bacteria</taxon>
        <taxon>Pseudomonadati</taxon>
        <taxon>Bacteroidota</taxon>
        <taxon>Flavobacteriia</taxon>
        <taxon>Flavobacteriales</taxon>
        <taxon>Phaeocystidibacteraceae</taxon>
        <taxon>Phaeocystidibacter</taxon>
    </lineage>
</organism>
<name>A0A6L3ZJ08_9FLAO</name>
<protein>
    <recommendedName>
        <fullName evidence="4">YfhO family protein</fullName>
    </recommendedName>
</protein>
<evidence type="ECO:0000313" key="2">
    <source>
        <dbReference type="EMBL" id="KAB2817150.1"/>
    </source>
</evidence>
<dbReference type="InterPro" id="IPR018580">
    <property type="entry name" value="Uncharacterised_YfhO"/>
</dbReference>
<dbReference type="OrthoDB" id="9772884at2"/>
<dbReference type="EMBL" id="WBVQ01000001">
    <property type="protein sequence ID" value="KAB2817150.1"/>
    <property type="molecule type" value="Genomic_DNA"/>
</dbReference>
<feature type="transmembrane region" description="Helical" evidence="1">
    <location>
        <begin position="98"/>
        <end position="115"/>
    </location>
</feature>
<keyword evidence="1" id="KW-1133">Transmembrane helix</keyword>
<keyword evidence="1" id="KW-0812">Transmembrane</keyword>
<dbReference type="AlphaFoldDB" id="A0A6L3ZJ08"/>
<keyword evidence="3" id="KW-1185">Reference proteome</keyword>
<accession>A0A6L3ZJ08</accession>
<evidence type="ECO:0000313" key="3">
    <source>
        <dbReference type="Proteomes" id="UP000484164"/>
    </source>
</evidence>
<feature type="transmembrane region" description="Helical" evidence="1">
    <location>
        <begin position="498"/>
        <end position="516"/>
    </location>
</feature>
<feature type="transmembrane region" description="Helical" evidence="1">
    <location>
        <begin position="449"/>
        <end position="467"/>
    </location>
</feature>
<feature type="transmembrane region" description="Helical" evidence="1">
    <location>
        <begin position="7"/>
        <end position="27"/>
    </location>
</feature>
<feature type="transmembrane region" description="Helical" evidence="1">
    <location>
        <begin position="147"/>
        <end position="163"/>
    </location>
</feature>
<feature type="transmembrane region" description="Helical" evidence="1">
    <location>
        <begin position="792"/>
        <end position="810"/>
    </location>
</feature>